<evidence type="ECO:0000256" key="1">
    <source>
        <dbReference type="SAM" id="MobiDB-lite"/>
    </source>
</evidence>
<dbReference type="AlphaFoldDB" id="A0A1N7U080"/>
<dbReference type="EMBL" id="CP007637">
    <property type="protein sequence ID" value="AIB35897.1"/>
    <property type="molecule type" value="Genomic_DNA"/>
</dbReference>
<evidence type="ECO:0000313" key="2">
    <source>
        <dbReference type="EMBL" id="AIB35897.1"/>
    </source>
</evidence>
<proteinExistence type="predicted"/>
<sequence>MAGDWIKMRIDLQTHPKVFRMVSALKADRLRIIGGLHIAWSIFDTHCDDGVLVGYTVDAMDAVVGWPGFTQAMIDVEWAGIEDDGSLVMPRFEEHNGASAKRRANDNERKRNDRKAKNVRNVSASDADKLRTREEKRREDKEQKPYGDDEVDHAESFAQFWALYPRKVGKEAARKAWDKLKLTNELFDSLVQALGAQCLTTDWIKDDGRFIPHPSTWINGKRWEDEVPDPSPAGSNVHQFTPRPQSGEPDFNSNAWADGLVARP</sequence>
<accession>A0A1N7U080</accession>
<organism evidence="2 3">
    <name type="scientific">Pseudomonas simiae</name>
    <dbReference type="NCBI Taxonomy" id="321846"/>
    <lineage>
        <taxon>Bacteria</taxon>
        <taxon>Pseudomonadati</taxon>
        <taxon>Pseudomonadota</taxon>
        <taxon>Gammaproteobacteria</taxon>
        <taxon>Pseudomonadales</taxon>
        <taxon>Pseudomonadaceae</taxon>
        <taxon>Pseudomonas</taxon>
    </lineage>
</organism>
<evidence type="ECO:0000313" key="3">
    <source>
        <dbReference type="Proteomes" id="UP000027308"/>
    </source>
</evidence>
<feature type="region of interest" description="Disordered" evidence="1">
    <location>
        <begin position="221"/>
        <end position="264"/>
    </location>
</feature>
<dbReference type="OrthoDB" id="6107855at2"/>
<dbReference type="Proteomes" id="UP000027308">
    <property type="component" value="Chromosome"/>
</dbReference>
<dbReference type="eggNOG" id="ENOG5033H1I">
    <property type="taxonomic scope" value="Bacteria"/>
</dbReference>
<feature type="compositionally biased region" description="Polar residues" evidence="1">
    <location>
        <begin position="233"/>
        <end position="244"/>
    </location>
</feature>
<reference evidence="2 3" key="1">
    <citation type="submission" date="2014-05" db="EMBL/GenBank/DDBJ databases">
        <title>Pseudomonas simiae WCS417.</title>
        <authorList>
            <person name="Berendsen R.L."/>
        </authorList>
    </citation>
    <scope>NUCLEOTIDE SEQUENCE [LARGE SCALE GENOMIC DNA]</scope>
    <source>
        <strain evidence="2 3">WCS417</strain>
    </source>
</reference>
<protein>
    <submittedName>
        <fullName evidence="2">Pyocin large subunit-like protein</fullName>
    </submittedName>
</protein>
<feature type="region of interest" description="Disordered" evidence="1">
    <location>
        <begin position="93"/>
        <end position="151"/>
    </location>
</feature>
<feature type="compositionally biased region" description="Basic and acidic residues" evidence="1">
    <location>
        <begin position="126"/>
        <end position="147"/>
    </location>
</feature>
<gene>
    <name evidence="2" type="ORF">PS417_10005</name>
</gene>
<name>A0A1N7U080_9PSED</name>